<feature type="signal peptide" evidence="2">
    <location>
        <begin position="1"/>
        <end position="28"/>
    </location>
</feature>
<protein>
    <recommendedName>
        <fullName evidence="5">DUF3558 domain-containing protein</fullName>
    </recommendedName>
</protein>
<sequence>MWHRGGMRRLGLLVPVVLLAVAGCGSSAQDDDLGGAESAAEASTSGSSPAGEAVLLEAPPDAGAGRCMAPSADVLAEADVAFSGTVRSIEHGLVDVEVDDWYRGDGGDVAQVRAQSGQMQALIGAVAFEEGGRFLVAGIDGELMVCGLSAAYDEQLAGLYDEAFGG</sequence>
<proteinExistence type="predicted"/>
<evidence type="ECO:0000256" key="2">
    <source>
        <dbReference type="SAM" id="SignalP"/>
    </source>
</evidence>
<keyword evidence="2" id="KW-0732">Signal</keyword>
<keyword evidence="4" id="KW-1185">Reference proteome</keyword>
<evidence type="ECO:0000313" key="4">
    <source>
        <dbReference type="Proteomes" id="UP001500575"/>
    </source>
</evidence>
<gene>
    <name evidence="3" type="ORF">GCM10009843_27260</name>
</gene>
<name>A0ABN2YI83_9ACTN</name>
<feature type="region of interest" description="Disordered" evidence="1">
    <location>
        <begin position="29"/>
        <end position="53"/>
    </location>
</feature>
<accession>A0ABN2YI83</accession>
<feature type="compositionally biased region" description="Low complexity" evidence="1">
    <location>
        <begin position="35"/>
        <end position="53"/>
    </location>
</feature>
<dbReference type="PROSITE" id="PS51257">
    <property type="entry name" value="PROKAR_LIPOPROTEIN"/>
    <property type="match status" value="1"/>
</dbReference>
<evidence type="ECO:0008006" key="5">
    <source>
        <dbReference type="Google" id="ProtNLM"/>
    </source>
</evidence>
<comment type="caution">
    <text evidence="3">The sequence shown here is derived from an EMBL/GenBank/DDBJ whole genome shotgun (WGS) entry which is preliminary data.</text>
</comment>
<dbReference type="EMBL" id="BAAAQQ010000012">
    <property type="protein sequence ID" value="GAA2127608.1"/>
    <property type="molecule type" value="Genomic_DNA"/>
</dbReference>
<evidence type="ECO:0000256" key="1">
    <source>
        <dbReference type="SAM" id="MobiDB-lite"/>
    </source>
</evidence>
<evidence type="ECO:0000313" key="3">
    <source>
        <dbReference type="EMBL" id="GAA2127608.1"/>
    </source>
</evidence>
<reference evidence="3 4" key="1">
    <citation type="journal article" date="2019" name="Int. J. Syst. Evol. Microbiol.">
        <title>The Global Catalogue of Microorganisms (GCM) 10K type strain sequencing project: providing services to taxonomists for standard genome sequencing and annotation.</title>
        <authorList>
            <consortium name="The Broad Institute Genomics Platform"/>
            <consortium name="The Broad Institute Genome Sequencing Center for Infectious Disease"/>
            <person name="Wu L."/>
            <person name="Ma J."/>
        </authorList>
    </citation>
    <scope>NUCLEOTIDE SEQUENCE [LARGE SCALE GENOMIC DNA]</scope>
    <source>
        <strain evidence="3 4">JCM 16021</strain>
    </source>
</reference>
<feature type="chain" id="PRO_5046373791" description="DUF3558 domain-containing protein" evidence="2">
    <location>
        <begin position="29"/>
        <end position="166"/>
    </location>
</feature>
<dbReference type="Proteomes" id="UP001500575">
    <property type="component" value="Unassembled WGS sequence"/>
</dbReference>
<organism evidence="3 4">
    <name type="scientific">Nocardioides bigeumensis</name>
    <dbReference type="NCBI Taxonomy" id="433657"/>
    <lineage>
        <taxon>Bacteria</taxon>
        <taxon>Bacillati</taxon>
        <taxon>Actinomycetota</taxon>
        <taxon>Actinomycetes</taxon>
        <taxon>Propionibacteriales</taxon>
        <taxon>Nocardioidaceae</taxon>
        <taxon>Nocardioides</taxon>
    </lineage>
</organism>